<dbReference type="RefSeq" id="WP_105728933.1">
    <property type="nucleotide sequence ID" value="NZ_PVLR01000013.1"/>
</dbReference>
<reference evidence="3 4" key="1">
    <citation type="submission" date="2018-03" db="EMBL/GenBank/DDBJ databases">
        <title>Comparative genomics illustrates the genes involved in a hyperalkaliphilic mechanisms of Serpentinomonas isolated from highly-alkaline calcium-rich serpentinized springs.</title>
        <authorList>
            <person name="Suzuki S."/>
            <person name="Ishii S."/>
            <person name="Walworth N."/>
            <person name="Bird L."/>
            <person name="Kuenen J.G."/>
            <person name="Nealson K.H."/>
        </authorList>
    </citation>
    <scope>NUCLEOTIDE SEQUENCE [LARGE SCALE GENOMIC DNA]</scope>
    <source>
        <strain evidence="3 4">83</strain>
    </source>
</reference>
<dbReference type="AlphaFoldDB" id="A0A2S9KGM8"/>
<dbReference type="PANTHER" id="PTHR42928">
    <property type="entry name" value="TRICARBOXYLATE-BINDING PROTEIN"/>
    <property type="match status" value="1"/>
</dbReference>
<proteinExistence type="inferred from homology"/>
<dbReference type="Proteomes" id="UP000238326">
    <property type="component" value="Unassembled WGS sequence"/>
</dbReference>
<evidence type="ECO:0000313" key="3">
    <source>
        <dbReference type="EMBL" id="PRD69525.1"/>
    </source>
</evidence>
<evidence type="ECO:0000256" key="2">
    <source>
        <dbReference type="SAM" id="SignalP"/>
    </source>
</evidence>
<dbReference type="SUPFAM" id="SSF53850">
    <property type="entry name" value="Periplasmic binding protein-like II"/>
    <property type="match status" value="1"/>
</dbReference>
<keyword evidence="2" id="KW-0732">Signal</keyword>
<evidence type="ECO:0000313" key="4">
    <source>
        <dbReference type="Proteomes" id="UP000238326"/>
    </source>
</evidence>
<comment type="similarity">
    <text evidence="1">Belongs to the UPF0065 (bug) family.</text>
</comment>
<dbReference type="Pfam" id="PF03401">
    <property type="entry name" value="TctC"/>
    <property type="match status" value="1"/>
</dbReference>
<sequence length="329" mass="34730">MKNSHVTRRHLLAGSIALTLGSALPTAWAQVYPDKPVKLAVGFAPGTGPDLLARTAGQQFADLIKQSVVVDNRSGAGGQIAAAATAKSPADGYNLLLADLSSISIAPAAFSKLPYDPQKQLIPVTEIARTDFVLVVPASSPARNMDEFARLAKAQGGKVNFATFGAGTPGHFGAVMLAEMAGYKTEVIHYRQTADVITALGSAEVQGALMSTPLAMAQVKGGKMRALATTAAKRSALLPEVPTFIESGYPKADFSAWFVIFVPAGTSQPVMDLVQREMVKAVQTPETRKRLEEAGFTVSGSSQAEARKMVQAETVRWAEVVRNSGFRGD</sequence>
<dbReference type="EMBL" id="PVLR01000013">
    <property type="protein sequence ID" value="PRD69525.1"/>
    <property type="molecule type" value="Genomic_DNA"/>
</dbReference>
<accession>A0A2S9KGM8</accession>
<feature type="chain" id="PRO_5015752752" evidence="2">
    <location>
        <begin position="30"/>
        <end position="329"/>
    </location>
</feature>
<dbReference type="Gene3D" id="3.40.190.150">
    <property type="entry name" value="Bordetella uptake gene, domain 1"/>
    <property type="match status" value="1"/>
</dbReference>
<evidence type="ECO:0000256" key="1">
    <source>
        <dbReference type="ARBA" id="ARBA00006987"/>
    </source>
</evidence>
<gene>
    <name evidence="3" type="ORF">C6P61_05500</name>
</gene>
<organism evidence="3 4">
    <name type="scientific">Malikia spinosa</name>
    <dbReference type="NCBI Taxonomy" id="86180"/>
    <lineage>
        <taxon>Bacteria</taxon>
        <taxon>Pseudomonadati</taxon>
        <taxon>Pseudomonadota</taxon>
        <taxon>Betaproteobacteria</taxon>
        <taxon>Burkholderiales</taxon>
        <taxon>Comamonadaceae</taxon>
        <taxon>Malikia</taxon>
    </lineage>
</organism>
<dbReference type="PANTHER" id="PTHR42928:SF5">
    <property type="entry name" value="BLR1237 PROTEIN"/>
    <property type="match status" value="1"/>
</dbReference>
<comment type="caution">
    <text evidence="3">The sequence shown here is derived from an EMBL/GenBank/DDBJ whole genome shotgun (WGS) entry which is preliminary data.</text>
</comment>
<name>A0A2S9KGM8_9BURK</name>
<dbReference type="Gene3D" id="3.40.190.10">
    <property type="entry name" value="Periplasmic binding protein-like II"/>
    <property type="match status" value="1"/>
</dbReference>
<dbReference type="PIRSF" id="PIRSF017082">
    <property type="entry name" value="YflP"/>
    <property type="match status" value="1"/>
</dbReference>
<dbReference type="InterPro" id="IPR005064">
    <property type="entry name" value="BUG"/>
</dbReference>
<dbReference type="OrthoDB" id="8678477at2"/>
<keyword evidence="4" id="KW-1185">Reference proteome</keyword>
<dbReference type="PROSITE" id="PS51318">
    <property type="entry name" value="TAT"/>
    <property type="match status" value="1"/>
</dbReference>
<dbReference type="InterPro" id="IPR006311">
    <property type="entry name" value="TAT_signal"/>
</dbReference>
<dbReference type="InterPro" id="IPR042100">
    <property type="entry name" value="Bug_dom1"/>
</dbReference>
<protein>
    <submittedName>
        <fullName evidence="3">Tripartite tricarboxylate transporter substrate binding protein</fullName>
    </submittedName>
</protein>
<feature type="signal peptide" evidence="2">
    <location>
        <begin position="1"/>
        <end position="29"/>
    </location>
</feature>